<reference evidence="1 2" key="1">
    <citation type="submission" date="2023-11" db="EMBL/GenBank/DDBJ databases">
        <title>Lentzea sokolovensis, sp. nov., Lentzea kristufkii, sp. nov., and Lentzea miocenensis, sp. nov., rare actinobacteria from Sokolov Coal Basin, Miocene lacustrine sediment, Czech Republic.</title>
        <authorList>
            <person name="Lara A."/>
            <person name="Kotroba L."/>
            <person name="Nouioui I."/>
            <person name="Neumann-Schaal M."/>
            <person name="Mast Y."/>
            <person name="Chronakova A."/>
        </authorList>
    </citation>
    <scope>NUCLEOTIDE SEQUENCE [LARGE SCALE GENOMIC DNA]</scope>
    <source>
        <strain evidence="1 2">BCCO 10_0856</strain>
    </source>
</reference>
<evidence type="ECO:0000313" key="2">
    <source>
        <dbReference type="Proteomes" id="UP001285521"/>
    </source>
</evidence>
<evidence type="ECO:0000313" key="1">
    <source>
        <dbReference type="EMBL" id="MDX8032961.1"/>
    </source>
</evidence>
<reference evidence="1 2" key="2">
    <citation type="submission" date="2023-11" db="EMBL/GenBank/DDBJ databases">
        <authorList>
            <person name="Lara A.C."/>
            <person name="Chronakova A."/>
        </authorList>
    </citation>
    <scope>NUCLEOTIDE SEQUENCE [LARGE SCALE GENOMIC DNA]</scope>
    <source>
        <strain evidence="1 2">BCCO 10_0856</strain>
    </source>
</reference>
<dbReference type="RefSeq" id="WP_319967993.1">
    <property type="nucleotide sequence ID" value="NZ_JAXAVW010000018.1"/>
</dbReference>
<protein>
    <submittedName>
        <fullName evidence="1">Uncharacterized protein</fullName>
    </submittedName>
</protein>
<accession>A0ABU4T475</accession>
<comment type="caution">
    <text evidence="1">The sequence shown here is derived from an EMBL/GenBank/DDBJ whole genome shotgun (WGS) entry which is preliminary data.</text>
</comment>
<organism evidence="1 2">
    <name type="scientific">Lentzea miocenica</name>
    <dbReference type="NCBI Taxonomy" id="3095431"/>
    <lineage>
        <taxon>Bacteria</taxon>
        <taxon>Bacillati</taxon>
        <taxon>Actinomycetota</taxon>
        <taxon>Actinomycetes</taxon>
        <taxon>Pseudonocardiales</taxon>
        <taxon>Pseudonocardiaceae</taxon>
        <taxon>Lentzea</taxon>
    </lineage>
</organism>
<sequence length="142" mass="16540">MSIEERKLVLRIFDDGCQCELPSNVHVFLDMIRRDFGYRPDVTMDILYGLTSHGFMVHLKERSRERGGDLVALGWRDRHGYQDSTVYDYVMRNSLLIAMNMLELSQSRFCSHHRDKVMEDLDFVGLSTDILKAELEHISRAG</sequence>
<gene>
    <name evidence="1" type="ORF">SK803_22310</name>
</gene>
<dbReference type="EMBL" id="JAXAVW010000018">
    <property type="protein sequence ID" value="MDX8032961.1"/>
    <property type="molecule type" value="Genomic_DNA"/>
</dbReference>
<name>A0ABU4T475_9PSEU</name>
<proteinExistence type="predicted"/>
<keyword evidence="2" id="KW-1185">Reference proteome</keyword>
<dbReference type="Proteomes" id="UP001285521">
    <property type="component" value="Unassembled WGS sequence"/>
</dbReference>